<proteinExistence type="predicted"/>
<dbReference type="SUPFAM" id="SSF47769">
    <property type="entry name" value="SAM/Pointed domain"/>
    <property type="match status" value="1"/>
</dbReference>
<dbReference type="OrthoDB" id="2337140at2759"/>
<dbReference type="InterPro" id="IPR013761">
    <property type="entry name" value="SAM/pointed_sf"/>
</dbReference>
<feature type="domain" description="SAM" evidence="2">
    <location>
        <begin position="86"/>
        <end position="154"/>
    </location>
</feature>
<feature type="compositionally biased region" description="Basic and acidic residues" evidence="1">
    <location>
        <begin position="15"/>
        <end position="29"/>
    </location>
</feature>
<dbReference type="Pfam" id="PF00536">
    <property type="entry name" value="SAM_1"/>
    <property type="match status" value="1"/>
</dbReference>
<accession>A0A8H3QLG9</accession>
<reference evidence="3" key="1">
    <citation type="submission" date="2019-10" db="EMBL/GenBank/DDBJ databases">
        <title>Conservation and host-specific expression of non-tandemly repeated heterogenous ribosome RNA gene in arbuscular mycorrhizal fungi.</title>
        <authorList>
            <person name="Maeda T."/>
            <person name="Kobayashi Y."/>
            <person name="Nakagawa T."/>
            <person name="Ezawa T."/>
            <person name="Yamaguchi K."/>
            <person name="Bino T."/>
            <person name="Nishimoto Y."/>
            <person name="Shigenobu S."/>
            <person name="Kawaguchi M."/>
        </authorList>
    </citation>
    <scope>NUCLEOTIDE SEQUENCE</scope>
    <source>
        <strain evidence="3">HR1</strain>
    </source>
</reference>
<evidence type="ECO:0000313" key="4">
    <source>
        <dbReference type="Proteomes" id="UP000615446"/>
    </source>
</evidence>
<dbReference type="AlphaFoldDB" id="A0A8H3QLG9"/>
<dbReference type="EMBL" id="BLAL01000092">
    <property type="protein sequence ID" value="GES85355.1"/>
    <property type="molecule type" value="Genomic_DNA"/>
</dbReference>
<evidence type="ECO:0000256" key="1">
    <source>
        <dbReference type="SAM" id="MobiDB-lite"/>
    </source>
</evidence>
<dbReference type="Proteomes" id="UP000615446">
    <property type="component" value="Unassembled WGS sequence"/>
</dbReference>
<sequence>MYVREKFSQLRKLIKRESDESSGRTDVLKTHNVTQVEEPIQVKTVEEPVQMEIEEDESDDDDDEPETSKKDKGKLKAKETPSIEEIKKWDTGILISFLQKQDLGFDNKYFDIFHTQEINGKIFLELTKKELQSCGFKLGPAKVIVDLIKELKKRTSSSYHNLKDVLNKYGIEGSSIGNISQFSPEPYGIDDNDEELEQCIKDIKRKLSIMGTLLIDSNEADRYEYIVTILHAAIYIVRRITGKNVIISSLRVTEKENTDSVDYTVKETEELICVTKGKQHKIATSFAQNLVQLESLYQTNKRKCKPDVGSSGFDYLYGIVSTATEWYFILYSTDRISCTSKRPYNIVFSEASLKKDSVDEKELRRNVKRVIEVIVGILVDRINIEKTPDKLYYYKHLNEVTGESNEEIST</sequence>
<protein>
    <recommendedName>
        <fullName evidence="2">SAM domain-containing protein</fullName>
    </recommendedName>
</protein>
<evidence type="ECO:0000259" key="2">
    <source>
        <dbReference type="SMART" id="SM00454"/>
    </source>
</evidence>
<feature type="region of interest" description="Disordered" evidence="1">
    <location>
        <begin position="14"/>
        <end position="77"/>
    </location>
</feature>
<feature type="compositionally biased region" description="Acidic residues" evidence="1">
    <location>
        <begin position="52"/>
        <end position="65"/>
    </location>
</feature>
<evidence type="ECO:0000313" key="3">
    <source>
        <dbReference type="EMBL" id="GES85355.1"/>
    </source>
</evidence>
<feature type="compositionally biased region" description="Basic and acidic residues" evidence="1">
    <location>
        <begin position="66"/>
        <end position="77"/>
    </location>
</feature>
<gene>
    <name evidence="3" type="ORF">RCL2_001244000</name>
</gene>
<comment type="caution">
    <text evidence="3">The sequence shown here is derived from an EMBL/GenBank/DDBJ whole genome shotgun (WGS) entry which is preliminary data.</text>
</comment>
<name>A0A8H3QLG9_9GLOM</name>
<dbReference type="Gene3D" id="1.10.150.50">
    <property type="entry name" value="Transcription Factor, Ets-1"/>
    <property type="match status" value="1"/>
</dbReference>
<dbReference type="InterPro" id="IPR001660">
    <property type="entry name" value="SAM"/>
</dbReference>
<dbReference type="SMART" id="SM00454">
    <property type="entry name" value="SAM"/>
    <property type="match status" value="1"/>
</dbReference>
<organism evidence="3 4">
    <name type="scientific">Rhizophagus clarus</name>
    <dbReference type="NCBI Taxonomy" id="94130"/>
    <lineage>
        <taxon>Eukaryota</taxon>
        <taxon>Fungi</taxon>
        <taxon>Fungi incertae sedis</taxon>
        <taxon>Mucoromycota</taxon>
        <taxon>Glomeromycotina</taxon>
        <taxon>Glomeromycetes</taxon>
        <taxon>Glomerales</taxon>
        <taxon>Glomeraceae</taxon>
        <taxon>Rhizophagus</taxon>
    </lineage>
</organism>